<dbReference type="STRING" id="930169.B5T_03656"/>
<evidence type="ECO:0000313" key="1">
    <source>
        <dbReference type="EMBL" id="AFT71920.1"/>
    </source>
</evidence>
<keyword evidence="2" id="KW-1185">Reference proteome</keyword>
<dbReference type="AlphaFoldDB" id="K0CHQ2"/>
<dbReference type="OrthoDB" id="5465469at2"/>
<dbReference type="EMBL" id="CP003466">
    <property type="protein sequence ID" value="AFT71920.1"/>
    <property type="molecule type" value="Genomic_DNA"/>
</dbReference>
<dbReference type="SUPFAM" id="SSF53448">
    <property type="entry name" value="Nucleotide-diphospho-sugar transferases"/>
    <property type="match status" value="1"/>
</dbReference>
<evidence type="ECO:0008006" key="3">
    <source>
        <dbReference type="Google" id="ProtNLM"/>
    </source>
</evidence>
<dbReference type="PATRIC" id="fig|930169.3.peg.3609"/>
<proteinExistence type="predicted"/>
<dbReference type="eggNOG" id="COG0463">
    <property type="taxonomic scope" value="Bacteria"/>
</dbReference>
<name>K0CHQ2_ALCDB</name>
<dbReference type="KEGG" id="adi:B5T_03656"/>
<gene>
    <name evidence="1" type="ordered locus">B5T_03656</name>
</gene>
<organism evidence="1 2">
    <name type="scientific">Alcanivorax dieselolei (strain DSM 16502 / CGMCC 1.3690 / MCCC 1A00001 / B-5)</name>
    <name type="common">Alloalcanivorax dieselolei</name>
    <dbReference type="NCBI Taxonomy" id="930169"/>
    <lineage>
        <taxon>Bacteria</taxon>
        <taxon>Pseudomonadati</taxon>
        <taxon>Pseudomonadota</taxon>
        <taxon>Gammaproteobacteria</taxon>
        <taxon>Oceanospirillales</taxon>
        <taxon>Alcanivoracaceae</taxon>
        <taxon>Alloalcanivorax</taxon>
    </lineage>
</organism>
<dbReference type="InterPro" id="IPR029044">
    <property type="entry name" value="Nucleotide-diphossugar_trans"/>
</dbReference>
<evidence type="ECO:0000313" key="2">
    <source>
        <dbReference type="Proteomes" id="UP000006286"/>
    </source>
</evidence>
<dbReference type="Proteomes" id="UP000006286">
    <property type="component" value="Chromosome"/>
</dbReference>
<protein>
    <recommendedName>
        <fullName evidence="3">Glycosyltransferase</fullName>
    </recommendedName>
</protein>
<reference evidence="1 2" key="1">
    <citation type="journal article" date="2012" name="J. Bacteriol.">
        <title>Complete genome sequence of Alcanivorax dieselolei type strain B5.</title>
        <authorList>
            <person name="Lai Q."/>
            <person name="Li W."/>
            <person name="Shao Z."/>
        </authorList>
    </citation>
    <scope>NUCLEOTIDE SEQUENCE [LARGE SCALE GENOMIC DNA]</scope>
    <source>
        <strain evidence="2">DSM 16502 / CGMCC 1.3690 / B-5</strain>
    </source>
</reference>
<sequence length="315" mass="35865">MWKARRREKRLRAKRDAIALQKSVFLSGQFQWSAINSTIPGVGNALEEEIIVSLTTFDKRIDNVYLTIESLLQQSLKPDRIILWLSEPEFRRADVPHILTLQQQRGLEVAFCPEDLGPYKKFYYTLMRYPHSLVITVDDDMLYPHDLVDRLYRSYRAMPGVIPCLRAHGMRFDSRGEVLPYKQWEKPTSDSAPSLLTFPTGVGGVLYFPGCLDEQVLDATLFRSLCPNADDVWLKAMSLKRGTACRRVPDYGDFKTGFPVVEGSQLHSLKRANKSAVGGNDSSIRAVFDHFDLWGLFKNPEPPAVNQTALRGKVR</sequence>
<accession>K0CHQ2</accession>
<dbReference type="HOGENOM" id="CLU_076555_0_1_6"/>
<dbReference type="RefSeq" id="WP_014995979.1">
    <property type="nucleotide sequence ID" value="NC_018691.1"/>
</dbReference>